<comment type="cofactor">
    <cofactor evidence="3">
        <name>Zn(2+)</name>
        <dbReference type="ChEBI" id="CHEBI:29105"/>
    </cofactor>
    <text evidence="3">Binds 1 divalent metal cation per subunit.</text>
</comment>
<dbReference type="PANTHER" id="PTHR47572">
    <property type="entry name" value="LIPOPROTEIN-RELATED"/>
    <property type="match status" value="1"/>
</dbReference>
<dbReference type="InterPro" id="IPR051262">
    <property type="entry name" value="SMP-30/CGR1_Lactonase"/>
</dbReference>
<evidence type="ECO:0000259" key="4">
    <source>
        <dbReference type="Pfam" id="PF08450"/>
    </source>
</evidence>
<keyword evidence="1" id="KW-0378">Hydrolase</keyword>
<evidence type="ECO:0000256" key="3">
    <source>
        <dbReference type="PIRSR" id="PIRSR605511-2"/>
    </source>
</evidence>
<dbReference type="PRINTS" id="PR01790">
    <property type="entry name" value="SMP30FAMILY"/>
</dbReference>
<keyword evidence="3" id="KW-0862">Zinc</keyword>
<feature type="binding site" evidence="3">
    <location>
        <position position="157"/>
    </location>
    <ligand>
        <name>substrate</name>
    </ligand>
</feature>
<dbReference type="GO" id="GO:0046872">
    <property type="term" value="F:metal ion binding"/>
    <property type="evidence" value="ECO:0007669"/>
    <property type="project" value="UniProtKB-KW"/>
</dbReference>
<sequence length="340" mass="37368">MVVAIPGKGVYTAAPTRALGRSSIPASSQAMVGSKESRMPIERFAPELDRILDTSEPIQMLADGFGGPQGPAEGPLWWKEGRYLLFSDIHNNKRMLYAPGHGVSLFREPTNRANGLTRDLQGRLVACEHDSRRVTRQELDGSITVIANRFQGRRLNRPNDVVVKSDGCIYFTDPWTSPLPAEEWDLPFSGVYRVTPDLGTLTLLIDDFIVPNGLAFSPDESLLYINDSRRGHIRVFEVQPNGTLAKHTDRVFVDLHGAEPGVPDGMKVDVEGNVYCGGAGGLWIMDPQGKKLGRIVHGEPATTNLAFGGDDWKTLYFTSRNRLGCVHVKLPGLPVPTRTP</sequence>
<dbReference type="Gene3D" id="2.120.10.30">
    <property type="entry name" value="TolB, C-terminal domain"/>
    <property type="match status" value="1"/>
</dbReference>
<keyword evidence="3" id="KW-0479">Metal-binding</keyword>
<evidence type="ECO:0000256" key="2">
    <source>
        <dbReference type="PIRSR" id="PIRSR605511-1"/>
    </source>
</evidence>
<accession>A0A937VZJ6</accession>
<dbReference type="EMBL" id="VGLS01000218">
    <property type="protein sequence ID" value="MBM3223892.1"/>
    <property type="molecule type" value="Genomic_DNA"/>
</dbReference>
<dbReference type="AlphaFoldDB" id="A0A937VZJ6"/>
<name>A0A937VZJ6_UNCTE</name>
<dbReference type="Proteomes" id="UP000712673">
    <property type="component" value="Unassembled WGS sequence"/>
</dbReference>
<feature type="binding site" evidence="3">
    <location>
        <position position="264"/>
    </location>
    <ligand>
        <name>a divalent metal cation</name>
        <dbReference type="ChEBI" id="CHEBI:60240"/>
    </ligand>
</feature>
<dbReference type="GO" id="GO:0016787">
    <property type="term" value="F:hydrolase activity"/>
    <property type="evidence" value="ECO:0007669"/>
    <property type="project" value="UniProtKB-KW"/>
</dbReference>
<dbReference type="Pfam" id="PF08450">
    <property type="entry name" value="SGL"/>
    <property type="match status" value="1"/>
</dbReference>
<evidence type="ECO:0000256" key="1">
    <source>
        <dbReference type="ARBA" id="ARBA00022801"/>
    </source>
</evidence>
<protein>
    <submittedName>
        <fullName evidence="5">SMP-30/gluconolactonase/LRE family protein</fullName>
    </submittedName>
</protein>
<reference evidence="5" key="1">
    <citation type="submission" date="2019-03" db="EMBL/GenBank/DDBJ databases">
        <title>Lake Tanganyika Metagenome-Assembled Genomes (MAGs).</title>
        <authorList>
            <person name="Tran P."/>
        </authorList>
    </citation>
    <scope>NUCLEOTIDE SEQUENCE</scope>
    <source>
        <strain evidence="5">K_DeepCast_65m_m2_066</strain>
    </source>
</reference>
<feature type="binding site" evidence="3">
    <location>
        <position position="159"/>
    </location>
    <ligand>
        <name>substrate</name>
    </ligand>
</feature>
<comment type="caution">
    <text evidence="5">The sequence shown here is derived from an EMBL/GenBank/DDBJ whole genome shotgun (WGS) entry which is preliminary data.</text>
</comment>
<feature type="binding site" evidence="3">
    <location>
        <position position="73"/>
    </location>
    <ligand>
        <name>a divalent metal cation</name>
        <dbReference type="ChEBI" id="CHEBI:60240"/>
    </ligand>
</feature>
<evidence type="ECO:0000313" key="6">
    <source>
        <dbReference type="Proteomes" id="UP000712673"/>
    </source>
</evidence>
<proteinExistence type="predicted"/>
<evidence type="ECO:0000313" key="5">
    <source>
        <dbReference type="EMBL" id="MBM3223892.1"/>
    </source>
</evidence>
<dbReference type="PANTHER" id="PTHR47572:SF4">
    <property type="entry name" value="LACTONASE DRP35"/>
    <property type="match status" value="1"/>
</dbReference>
<organism evidence="5 6">
    <name type="scientific">Tectimicrobiota bacterium</name>
    <dbReference type="NCBI Taxonomy" id="2528274"/>
    <lineage>
        <taxon>Bacteria</taxon>
        <taxon>Pseudomonadati</taxon>
        <taxon>Nitrospinota/Tectimicrobiota group</taxon>
        <taxon>Candidatus Tectimicrobiota</taxon>
    </lineage>
</organism>
<feature type="active site" description="Proton donor/acceptor" evidence="2">
    <location>
        <position position="264"/>
    </location>
</feature>
<dbReference type="SUPFAM" id="SSF63829">
    <property type="entry name" value="Calcium-dependent phosphotriesterase"/>
    <property type="match status" value="1"/>
</dbReference>
<feature type="domain" description="SMP-30/Gluconolactonase/LRE-like region" evidence="4">
    <location>
        <begin position="72"/>
        <end position="320"/>
    </location>
</feature>
<feature type="binding site" evidence="3">
    <location>
        <position position="212"/>
    </location>
    <ligand>
        <name>a divalent metal cation</name>
        <dbReference type="ChEBI" id="CHEBI:60240"/>
    </ligand>
</feature>
<dbReference type="InterPro" id="IPR005511">
    <property type="entry name" value="SMP-30"/>
</dbReference>
<dbReference type="InterPro" id="IPR013658">
    <property type="entry name" value="SGL"/>
</dbReference>
<gene>
    <name evidence="5" type="ORF">FJZ47_08840</name>
</gene>
<dbReference type="InterPro" id="IPR011042">
    <property type="entry name" value="6-blade_b-propeller_TolB-like"/>
</dbReference>